<protein>
    <submittedName>
        <fullName evidence="2">Uncharacterized protein</fullName>
    </submittedName>
</protein>
<accession>A0A9J5ZES7</accession>
<dbReference type="AlphaFoldDB" id="A0A9J5ZES7"/>
<feature type="compositionally biased region" description="Polar residues" evidence="1">
    <location>
        <begin position="92"/>
        <end position="101"/>
    </location>
</feature>
<dbReference type="OrthoDB" id="8963861at2759"/>
<organism evidence="2 3">
    <name type="scientific">Solanum commersonii</name>
    <name type="common">Commerson's wild potato</name>
    <name type="synonym">Commerson's nightshade</name>
    <dbReference type="NCBI Taxonomy" id="4109"/>
    <lineage>
        <taxon>Eukaryota</taxon>
        <taxon>Viridiplantae</taxon>
        <taxon>Streptophyta</taxon>
        <taxon>Embryophyta</taxon>
        <taxon>Tracheophyta</taxon>
        <taxon>Spermatophyta</taxon>
        <taxon>Magnoliopsida</taxon>
        <taxon>eudicotyledons</taxon>
        <taxon>Gunneridae</taxon>
        <taxon>Pentapetalae</taxon>
        <taxon>asterids</taxon>
        <taxon>lamiids</taxon>
        <taxon>Solanales</taxon>
        <taxon>Solanaceae</taxon>
        <taxon>Solanoideae</taxon>
        <taxon>Solaneae</taxon>
        <taxon>Solanum</taxon>
    </lineage>
</organism>
<proteinExistence type="predicted"/>
<feature type="region of interest" description="Disordered" evidence="1">
    <location>
        <begin position="1"/>
        <end position="44"/>
    </location>
</feature>
<dbReference type="Proteomes" id="UP000824120">
    <property type="component" value="Chromosome 4"/>
</dbReference>
<evidence type="ECO:0000313" key="2">
    <source>
        <dbReference type="EMBL" id="KAG5610036.1"/>
    </source>
</evidence>
<feature type="region of interest" description="Disordered" evidence="1">
    <location>
        <begin position="57"/>
        <end position="101"/>
    </location>
</feature>
<feature type="compositionally biased region" description="Polar residues" evidence="1">
    <location>
        <begin position="57"/>
        <end position="79"/>
    </location>
</feature>
<sequence length="121" mass="12952">MHAASLTPTSPPPPHHRNCTSNITFGPTQPEPFGLRGLSPHLQPRDQLVPASSIKTISSANNIHHGTSSRSTVNSSITKANRKGLRTDPRCTPSQLKCSESPPTALTRVLAPPYMSLIALI</sequence>
<name>A0A9J5ZES7_SOLCO</name>
<gene>
    <name evidence="2" type="ORF">H5410_021317</name>
</gene>
<reference evidence="2 3" key="1">
    <citation type="submission" date="2020-09" db="EMBL/GenBank/DDBJ databases">
        <title>De no assembly of potato wild relative species, Solanum commersonii.</title>
        <authorList>
            <person name="Cho K."/>
        </authorList>
    </citation>
    <scope>NUCLEOTIDE SEQUENCE [LARGE SCALE GENOMIC DNA]</scope>
    <source>
        <strain evidence="2">LZ3.2</strain>
        <tissue evidence="2">Leaf</tissue>
    </source>
</reference>
<comment type="caution">
    <text evidence="2">The sequence shown here is derived from an EMBL/GenBank/DDBJ whole genome shotgun (WGS) entry which is preliminary data.</text>
</comment>
<evidence type="ECO:0000313" key="3">
    <source>
        <dbReference type="Proteomes" id="UP000824120"/>
    </source>
</evidence>
<keyword evidence="3" id="KW-1185">Reference proteome</keyword>
<dbReference type="EMBL" id="JACXVP010000004">
    <property type="protein sequence ID" value="KAG5610036.1"/>
    <property type="molecule type" value="Genomic_DNA"/>
</dbReference>
<evidence type="ECO:0000256" key="1">
    <source>
        <dbReference type="SAM" id="MobiDB-lite"/>
    </source>
</evidence>